<feature type="transmembrane region" description="Helical" evidence="1">
    <location>
        <begin position="49"/>
        <end position="67"/>
    </location>
</feature>
<dbReference type="RefSeq" id="WP_322808374.1">
    <property type="nucleotide sequence ID" value="NZ_JAVBVO010000001.1"/>
</dbReference>
<feature type="transmembrane region" description="Helical" evidence="1">
    <location>
        <begin position="12"/>
        <end position="37"/>
    </location>
</feature>
<protein>
    <submittedName>
        <fullName evidence="2">Uncharacterized protein</fullName>
    </submittedName>
</protein>
<keyword evidence="1" id="KW-1133">Transmembrane helix</keyword>
<gene>
    <name evidence="2" type="ORF">RAK27_02070</name>
</gene>
<comment type="caution">
    <text evidence="2">The sequence shown here is derived from an EMBL/GenBank/DDBJ whole genome shotgun (WGS) entry which is preliminary data.</text>
</comment>
<sequence>MTKLKRLGIQLLLYQISNLGSQLLLFFLLSITAYFLNPEVFWEVNLVKVTGLLGVPIVSFNFIVPVLKCWRKSEVPRKGLNAGLTDSYALFLIMIVGVTILEWLPFHTYYTYFILLLFFQRIFSTIHGFTQWIRARHEIRENSHGFMSNYLKEVVQ</sequence>
<evidence type="ECO:0000256" key="1">
    <source>
        <dbReference type="SAM" id="Phobius"/>
    </source>
</evidence>
<keyword evidence="1" id="KW-0472">Membrane</keyword>
<evidence type="ECO:0000313" key="3">
    <source>
        <dbReference type="Proteomes" id="UP001290462"/>
    </source>
</evidence>
<keyword evidence="1" id="KW-0812">Transmembrane</keyword>
<feature type="transmembrane region" description="Helical" evidence="1">
    <location>
        <begin position="112"/>
        <end position="130"/>
    </location>
</feature>
<dbReference type="EMBL" id="JAVBVO010000001">
    <property type="protein sequence ID" value="MDZ5757443.1"/>
    <property type="molecule type" value="Genomic_DNA"/>
</dbReference>
<organism evidence="2 3">
    <name type="scientific">Carnobacterium maltaromaticum</name>
    <name type="common">Carnobacterium piscicola</name>
    <dbReference type="NCBI Taxonomy" id="2751"/>
    <lineage>
        <taxon>Bacteria</taxon>
        <taxon>Bacillati</taxon>
        <taxon>Bacillota</taxon>
        <taxon>Bacilli</taxon>
        <taxon>Lactobacillales</taxon>
        <taxon>Carnobacteriaceae</taxon>
        <taxon>Carnobacterium</taxon>
    </lineage>
</organism>
<accession>A0AAW9JPP8</accession>
<dbReference type="Proteomes" id="UP001290462">
    <property type="component" value="Unassembled WGS sequence"/>
</dbReference>
<reference evidence="2" key="1">
    <citation type="submission" date="2023-08" db="EMBL/GenBank/DDBJ databases">
        <title>Genomic characterization of piscicolin 126 produced by Carnobacterium maltaromaticum CM22 strain isolated from salmon (Salmo salar).</title>
        <authorList>
            <person name="Gonzalez-Gragera E."/>
            <person name="Garcia-Lopez J.D."/>
            <person name="Teso-Perez C."/>
            <person name="Gimenez-Hernandez I."/>
            <person name="Peralta-Sanchez J.M."/>
            <person name="Valdivia E."/>
            <person name="Montalban-Lopez M."/>
            <person name="Martin-Platero A.M."/>
            <person name="Banos A."/>
            <person name="Martinez-Bueno M."/>
        </authorList>
    </citation>
    <scope>NUCLEOTIDE SEQUENCE</scope>
    <source>
        <strain evidence="2">CM22</strain>
    </source>
</reference>
<feature type="transmembrane region" description="Helical" evidence="1">
    <location>
        <begin position="88"/>
        <end position="106"/>
    </location>
</feature>
<dbReference type="AlphaFoldDB" id="A0AAW9JPP8"/>
<proteinExistence type="predicted"/>
<name>A0AAW9JPP8_CARML</name>
<evidence type="ECO:0000313" key="2">
    <source>
        <dbReference type="EMBL" id="MDZ5757443.1"/>
    </source>
</evidence>